<comment type="caution">
    <text evidence="6">The sequence shown here is derived from an EMBL/GenBank/DDBJ whole genome shotgun (WGS) entry which is preliminary data.</text>
</comment>
<evidence type="ECO:0000256" key="3">
    <source>
        <dbReference type="ARBA" id="ARBA00022729"/>
    </source>
</evidence>
<dbReference type="GO" id="GO:0030313">
    <property type="term" value="C:cell envelope"/>
    <property type="evidence" value="ECO:0007669"/>
    <property type="project" value="UniProtKB-SubCell"/>
</dbReference>
<evidence type="ECO:0000256" key="1">
    <source>
        <dbReference type="ARBA" id="ARBA00004196"/>
    </source>
</evidence>
<protein>
    <submittedName>
        <fullName evidence="6">Sugar ABC transporter substrate-binding protein</fullName>
    </submittedName>
</protein>
<comment type="similarity">
    <text evidence="2">Belongs to the bacterial solute-binding protein 2 family.</text>
</comment>
<accession>A0A412YYV3</accession>
<evidence type="ECO:0000313" key="6">
    <source>
        <dbReference type="EMBL" id="RGV72857.1"/>
    </source>
</evidence>
<name>A0A412YYV3_9FIRM</name>
<dbReference type="InterPro" id="IPR025997">
    <property type="entry name" value="SBP_2_dom"/>
</dbReference>
<evidence type="ECO:0000256" key="4">
    <source>
        <dbReference type="SAM" id="MobiDB-lite"/>
    </source>
</evidence>
<dbReference type="RefSeq" id="WP_002569964.1">
    <property type="nucleotide sequence ID" value="NZ_BAABZS010000001.1"/>
</dbReference>
<dbReference type="Gene3D" id="3.40.50.2300">
    <property type="match status" value="2"/>
</dbReference>
<dbReference type="PROSITE" id="PS51257">
    <property type="entry name" value="PROKAR_LIPOPROTEIN"/>
    <property type="match status" value="1"/>
</dbReference>
<feature type="chain" id="PRO_5044292542" evidence="5">
    <location>
        <begin position="28"/>
        <end position="378"/>
    </location>
</feature>
<organism evidence="6 7">
    <name type="scientific">Enterocloster bolteae</name>
    <dbReference type="NCBI Taxonomy" id="208479"/>
    <lineage>
        <taxon>Bacteria</taxon>
        <taxon>Bacillati</taxon>
        <taxon>Bacillota</taxon>
        <taxon>Clostridia</taxon>
        <taxon>Lachnospirales</taxon>
        <taxon>Lachnospiraceae</taxon>
        <taxon>Enterocloster</taxon>
    </lineage>
</organism>
<feature type="region of interest" description="Disordered" evidence="4">
    <location>
        <begin position="24"/>
        <end position="48"/>
    </location>
</feature>
<evidence type="ECO:0000313" key="7">
    <source>
        <dbReference type="Proteomes" id="UP000284543"/>
    </source>
</evidence>
<dbReference type="InterPro" id="IPR028082">
    <property type="entry name" value="Peripla_BP_I"/>
</dbReference>
<dbReference type="Proteomes" id="UP000284543">
    <property type="component" value="Unassembled WGS sequence"/>
</dbReference>
<dbReference type="PANTHER" id="PTHR46847">
    <property type="entry name" value="D-ALLOSE-BINDING PERIPLASMIC PROTEIN-RELATED"/>
    <property type="match status" value="1"/>
</dbReference>
<gene>
    <name evidence="6" type="ORF">DWW02_22915</name>
</gene>
<sequence length="378" mass="39548">MRKFITGLLAAGCIAAVLTGCSSSGGAKETSAPETSAAAAKETESEPAKEAVSATVAETESADKAGLLLADVEKRMNEALGELPKSGQGEKIGVLISSTSNEFWGTMKTRYEEAAEDLGIEIRVFEADAEDDTQGQLDALNTMVTMGFDAIILSPIDGTNLIPGIVAANEAEIPVINLGPGVDAEALADAGGHLDGKITVNFEEQGSTVANDMISRMEDGGKVAILAGLEGAGQSVGRTNGAKTVFENTEGVELVAAQACDWDTEKAYEATKDILTAHPDLKGIFACNDNMALAAVQALQEMGNKDVMVYGVDYTTDAKAAIEDGTMMGSMTYSSAIYTKAAEEMAMLIVQGKTFKDPVYLPLTLVTQDNVADFEGWK</sequence>
<dbReference type="EMBL" id="QRZM01000012">
    <property type="protein sequence ID" value="RGV72857.1"/>
    <property type="molecule type" value="Genomic_DNA"/>
</dbReference>
<dbReference type="Pfam" id="PF13407">
    <property type="entry name" value="Peripla_BP_4"/>
    <property type="match status" value="1"/>
</dbReference>
<keyword evidence="3 5" id="KW-0732">Signal</keyword>
<feature type="compositionally biased region" description="Low complexity" evidence="4">
    <location>
        <begin position="27"/>
        <end position="40"/>
    </location>
</feature>
<dbReference type="AlphaFoldDB" id="A0A412YYV3"/>
<dbReference type="SUPFAM" id="SSF53822">
    <property type="entry name" value="Periplasmic binding protein-like I"/>
    <property type="match status" value="1"/>
</dbReference>
<comment type="subcellular location">
    <subcellularLocation>
        <location evidence="1">Cell envelope</location>
    </subcellularLocation>
</comment>
<dbReference type="CDD" id="cd06320">
    <property type="entry name" value="PBP1_allose_binding"/>
    <property type="match status" value="1"/>
</dbReference>
<feature type="signal peptide" evidence="5">
    <location>
        <begin position="1"/>
        <end position="27"/>
    </location>
</feature>
<dbReference type="PANTHER" id="PTHR46847:SF1">
    <property type="entry name" value="D-ALLOSE-BINDING PERIPLASMIC PROTEIN-RELATED"/>
    <property type="match status" value="1"/>
</dbReference>
<dbReference type="GO" id="GO:0030246">
    <property type="term" value="F:carbohydrate binding"/>
    <property type="evidence" value="ECO:0007669"/>
    <property type="project" value="UniProtKB-ARBA"/>
</dbReference>
<dbReference type="GeneID" id="23116800"/>
<reference evidence="6 7" key="1">
    <citation type="submission" date="2018-08" db="EMBL/GenBank/DDBJ databases">
        <title>A genome reference for cultivated species of the human gut microbiota.</title>
        <authorList>
            <person name="Zou Y."/>
            <person name="Xue W."/>
            <person name="Luo G."/>
        </authorList>
    </citation>
    <scope>NUCLEOTIDE SEQUENCE [LARGE SCALE GENOMIC DNA]</scope>
    <source>
        <strain evidence="6 7">AF14-18</strain>
    </source>
</reference>
<proteinExistence type="inferred from homology"/>
<evidence type="ECO:0000256" key="2">
    <source>
        <dbReference type="ARBA" id="ARBA00007639"/>
    </source>
</evidence>
<evidence type="ECO:0000256" key="5">
    <source>
        <dbReference type="SAM" id="SignalP"/>
    </source>
</evidence>
<dbReference type="KEGG" id="cbol:CGC65_07795"/>